<protein>
    <submittedName>
        <fullName evidence="2">Sugar phosphate isomerase/epimerase</fullName>
    </submittedName>
</protein>
<name>A0A1M5H3X1_9BACT</name>
<dbReference type="OrthoDB" id="930834at2"/>
<feature type="domain" description="Xylose isomerase-like TIM barrel" evidence="1">
    <location>
        <begin position="63"/>
        <end position="297"/>
    </location>
</feature>
<dbReference type="AlphaFoldDB" id="A0A1M5H3X1"/>
<dbReference type="RefSeq" id="WP_073066651.1">
    <property type="nucleotide sequence ID" value="NZ_FQUS01000019.1"/>
</dbReference>
<dbReference type="GO" id="GO:0016853">
    <property type="term" value="F:isomerase activity"/>
    <property type="evidence" value="ECO:0007669"/>
    <property type="project" value="UniProtKB-KW"/>
</dbReference>
<dbReference type="SUPFAM" id="SSF51658">
    <property type="entry name" value="Xylose isomerase-like"/>
    <property type="match status" value="1"/>
</dbReference>
<dbReference type="Proteomes" id="UP000184041">
    <property type="component" value="Unassembled WGS sequence"/>
</dbReference>
<dbReference type="InterPro" id="IPR013022">
    <property type="entry name" value="Xyl_isomerase-like_TIM-brl"/>
</dbReference>
<proteinExistence type="predicted"/>
<evidence type="ECO:0000259" key="1">
    <source>
        <dbReference type="Pfam" id="PF01261"/>
    </source>
</evidence>
<dbReference type="STRING" id="1194090.SAMN05443144_11929"/>
<reference evidence="2 3" key="1">
    <citation type="submission" date="2016-11" db="EMBL/GenBank/DDBJ databases">
        <authorList>
            <person name="Jaros S."/>
            <person name="Januszkiewicz K."/>
            <person name="Wedrychowicz H."/>
        </authorList>
    </citation>
    <scope>NUCLEOTIDE SEQUENCE [LARGE SCALE GENOMIC DNA]</scope>
    <source>
        <strain evidence="2 3">DSM 21986</strain>
    </source>
</reference>
<dbReference type="Gene3D" id="3.20.20.150">
    <property type="entry name" value="Divalent-metal-dependent TIM barrel enzymes"/>
    <property type="match status" value="1"/>
</dbReference>
<sequence length="315" mass="35279">MDRKTFFSLTSAGIVGSTLMHSSEADSQDFRRQEKRYQDGRSPWPLCLDTATIRPANLRDKIKIASEAGFDAIEPWDGELEEFEEKGGDLRELGKEIKDRGLFVPSVIGLWNALPPTEEKWKASLKDTRRRMRMASDIGSEHIQTIPNTVGENYDLRWVTDRYRDIIEIGISDYNIKPALVFVKFFPLKTMGEAAAIALNADHPEAKIIPDTFHMYISQGGFNGLPLLDGTAMAIFQFADAPGAPGVDQLEDKHRVFPGDGVLPLPHILSDLKKTGFRGCISLELYNPNYWEQDLQKIAETGLHKTLGVMEKAGV</sequence>
<dbReference type="PANTHER" id="PTHR12110:SF48">
    <property type="entry name" value="BLL3656 PROTEIN"/>
    <property type="match status" value="1"/>
</dbReference>
<keyword evidence="3" id="KW-1185">Reference proteome</keyword>
<keyword evidence="2" id="KW-0413">Isomerase</keyword>
<dbReference type="InterPro" id="IPR050312">
    <property type="entry name" value="IolE/XylAMocC-like"/>
</dbReference>
<evidence type="ECO:0000313" key="2">
    <source>
        <dbReference type="EMBL" id="SHG10644.1"/>
    </source>
</evidence>
<accession>A0A1M5H3X1</accession>
<dbReference type="Pfam" id="PF01261">
    <property type="entry name" value="AP_endonuc_2"/>
    <property type="match status" value="1"/>
</dbReference>
<dbReference type="PANTHER" id="PTHR12110">
    <property type="entry name" value="HYDROXYPYRUVATE ISOMERASE"/>
    <property type="match status" value="1"/>
</dbReference>
<organism evidence="2 3">
    <name type="scientific">Fodinibius roseus</name>
    <dbReference type="NCBI Taxonomy" id="1194090"/>
    <lineage>
        <taxon>Bacteria</taxon>
        <taxon>Pseudomonadati</taxon>
        <taxon>Balneolota</taxon>
        <taxon>Balneolia</taxon>
        <taxon>Balneolales</taxon>
        <taxon>Balneolaceae</taxon>
        <taxon>Fodinibius</taxon>
    </lineage>
</organism>
<evidence type="ECO:0000313" key="3">
    <source>
        <dbReference type="Proteomes" id="UP000184041"/>
    </source>
</evidence>
<dbReference type="EMBL" id="FQUS01000019">
    <property type="protein sequence ID" value="SHG10644.1"/>
    <property type="molecule type" value="Genomic_DNA"/>
</dbReference>
<dbReference type="InterPro" id="IPR036237">
    <property type="entry name" value="Xyl_isomerase-like_sf"/>
</dbReference>
<gene>
    <name evidence="2" type="ORF">SAMN05443144_11929</name>
</gene>